<dbReference type="InterPro" id="IPR023772">
    <property type="entry name" value="DNA-bd_HTH_TetR-type_CS"/>
</dbReference>
<accession>A0ABM7ZU20</accession>
<evidence type="ECO:0000256" key="4">
    <source>
        <dbReference type="PROSITE-ProRule" id="PRU00335"/>
    </source>
</evidence>
<evidence type="ECO:0000313" key="6">
    <source>
        <dbReference type="EMBL" id="BDM69875.1"/>
    </source>
</evidence>
<organism evidence="6 7">
    <name type="scientific">Streptomyces nigrescens</name>
    <dbReference type="NCBI Taxonomy" id="1920"/>
    <lineage>
        <taxon>Bacteria</taxon>
        <taxon>Bacillati</taxon>
        <taxon>Actinomycetota</taxon>
        <taxon>Actinomycetes</taxon>
        <taxon>Kitasatosporales</taxon>
        <taxon>Streptomycetaceae</taxon>
        <taxon>Streptomyces</taxon>
    </lineage>
</organism>
<keyword evidence="1" id="KW-0805">Transcription regulation</keyword>
<keyword evidence="2 4" id="KW-0238">DNA-binding</keyword>
<proteinExistence type="predicted"/>
<evidence type="ECO:0000256" key="1">
    <source>
        <dbReference type="ARBA" id="ARBA00023015"/>
    </source>
</evidence>
<dbReference type="Pfam" id="PF00440">
    <property type="entry name" value="TetR_N"/>
    <property type="match status" value="1"/>
</dbReference>
<dbReference type="Proteomes" id="UP001059597">
    <property type="component" value="Chromosome"/>
</dbReference>
<dbReference type="InterPro" id="IPR009057">
    <property type="entry name" value="Homeodomain-like_sf"/>
</dbReference>
<dbReference type="Gene3D" id="1.10.357.10">
    <property type="entry name" value="Tetracycline Repressor, domain 2"/>
    <property type="match status" value="1"/>
</dbReference>
<dbReference type="InterPro" id="IPR050109">
    <property type="entry name" value="HTH-type_TetR-like_transc_reg"/>
</dbReference>
<dbReference type="InterPro" id="IPR001647">
    <property type="entry name" value="HTH_TetR"/>
</dbReference>
<name>A0ABM7ZU20_STRNI</name>
<dbReference type="PROSITE" id="PS01081">
    <property type="entry name" value="HTH_TETR_1"/>
    <property type="match status" value="1"/>
</dbReference>
<dbReference type="PANTHER" id="PTHR30055:SF238">
    <property type="entry name" value="MYCOFACTOCIN BIOSYNTHESIS TRANSCRIPTIONAL REGULATOR MFTR-RELATED"/>
    <property type="match status" value="1"/>
</dbReference>
<evidence type="ECO:0000256" key="3">
    <source>
        <dbReference type="ARBA" id="ARBA00023163"/>
    </source>
</evidence>
<dbReference type="RefSeq" id="WP_261953711.1">
    <property type="nucleotide sequence ID" value="NZ_AP026073.1"/>
</dbReference>
<keyword evidence="7" id="KW-1185">Reference proteome</keyword>
<sequence>MEQASKPTNPPQSLRERKKLRTRQALVDTALELFSQRGFAAVTLDEIVDAVEVSKRTFFRAFASKEDLALAPEKELWAAYQEVLVDAQLPADDLLTAFENALFTAVETMADGWEHRFLVSRALADRTPTLAAHSLRHCAEVSAAIVNTVGDRLGTPAADRARLRLLLDLFVAAWHRALENWSVPHATTQDREALATHMRAAFALIPGVAAMVRDHTC</sequence>
<dbReference type="EMBL" id="AP026073">
    <property type="protein sequence ID" value="BDM69875.1"/>
    <property type="molecule type" value="Genomic_DNA"/>
</dbReference>
<protein>
    <submittedName>
        <fullName evidence="6">TetR family transcriptional regulator</fullName>
    </submittedName>
</protein>
<gene>
    <name evidence="6" type="ORF">HEK616_33620</name>
</gene>
<reference evidence="6" key="1">
    <citation type="submission" date="2022-06" db="EMBL/GenBank/DDBJ databases">
        <title>Complete genome sequence of Streptomyces nigrescens HEK616.</title>
        <authorList>
            <person name="Asamizu S."/>
            <person name="Onaka H."/>
        </authorList>
    </citation>
    <scope>NUCLEOTIDE SEQUENCE</scope>
    <source>
        <strain evidence="6">HEK616</strain>
    </source>
</reference>
<keyword evidence="3" id="KW-0804">Transcription</keyword>
<evidence type="ECO:0000313" key="7">
    <source>
        <dbReference type="Proteomes" id="UP001059597"/>
    </source>
</evidence>
<feature type="DNA-binding region" description="H-T-H motif" evidence="4">
    <location>
        <begin position="43"/>
        <end position="62"/>
    </location>
</feature>
<dbReference type="SUPFAM" id="SSF46689">
    <property type="entry name" value="Homeodomain-like"/>
    <property type="match status" value="1"/>
</dbReference>
<dbReference type="PROSITE" id="PS50977">
    <property type="entry name" value="HTH_TETR_2"/>
    <property type="match status" value="1"/>
</dbReference>
<dbReference type="PRINTS" id="PR00455">
    <property type="entry name" value="HTHTETR"/>
</dbReference>
<dbReference type="PANTHER" id="PTHR30055">
    <property type="entry name" value="HTH-TYPE TRANSCRIPTIONAL REGULATOR RUTR"/>
    <property type="match status" value="1"/>
</dbReference>
<evidence type="ECO:0000259" key="5">
    <source>
        <dbReference type="PROSITE" id="PS50977"/>
    </source>
</evidence>
<evidence type="ECO:0000256" key="2">
    <source>
        <dbReference type="ARBA" id="ARBA00023125"/>
    </source>
</evidence>
<feature type="domain" description="HTH tetR-type" evidence="5">
    <location>
        <begin position="20"/>
        <end position="80"/>
    </location>
</feature>